<feature type="compositionally biased region" description="Basic and acidic residues" evidence="7">
    <location>
        <begin position="43"/>
        <end position="53"/>
    </location>
</feature>
<dbReference type="EMBL" id="BJWL01000018">
    <property type="protein sequence ID" value="GFZ06161.1"/>
    <property type="molecule type" value="Genomic_DNA"/>
</dbReference>
<evidence type="ECO:0000256" key="1">
    <source>
        <dbReference type="ARBA" id="ARBA00004123"/>
    </source>
</evidence>
<comment type="subcellular location">
    <subcellularLocation>
        <location evidence="1 6">Nucleus</location>
    </subcellularLocation>
</comment>
<comment type="caution">
    <text evidence="9">The sequence shown here is derived from an EMBL/GenBank/DDBJ whole genome shotgun (WGS) entry which is preliminary data.</text>
</comment>
<keyword evidence="5 6" id="KW-0539">Nucleus</keyword>
<evidence type="ECO:0000256" key="4">
    <source>
        <dbReference type="ARBA" id="ARBA00023163"/>
    </source>
</evidence>
<dbReference type="InterPro" id="IPR006458">
    <property type="entry name" value="Ovate_C"/>
</dbReference>
<evidence type="ECO:0000256" key="2">
    <source>
        <dbReference type="ARBA" id="ARBA00022491"/>
    </source>
</evidence>
<evidence type="ECO:0000256" key="7">
    <source>
        <dbReference type="SAM" id="MobiDB-lite"/>
    </source>
</evidence>
<evidence type="ECO:0000256" key="6">
    <source>
        <dbReference type="RuleBase" id="RU367028"/>
    </source>
</evidence>
<dbReference type="GO" id="GO:0005634">
    <property type="term" value="C:nucleus"/>
    <property type="evidence" value="ECO:0007669"/>
    <property type="project" value="UniProtKB-SubCell"/>
</dbReference>
<organism evidence="9 10">
    <name type="scientific">Actinidia rufa</name>
    <dbReference type="NCBI Taxonomy" id="165716"/>
    <lineage>
        <taxon>Eukaryota</taxon>
        <taxon>Viridiplantae</taxon>
        <taxon>Streptophyta</taxon>
        <taxon>Embryophyta</taxon>
        <taxon>Tracheophyta</taxon>
        <taxon>Spermatophyta</taxon>
        <taxon>Magnoliopsida</taxon>
        <taxon>eudicotyledons</taxon>
        <taxon>Gunneridae</taxon>
        <taxon>Pentapetalae</taxon>
        <taxon>asterids</taxon>
        <taxon>Ericales</taxon>
        <taxon>Actinidiaceae</taxon>
        <taxon>Actinidia</taxon>
    </lineage>
</organism>
<proteinExistence type="predicted"/>
<dbReference type="PANTHER" id="PTHR33057:SF82">
    <property type="entry name" value="TRANSCRIPTION REPRESSOR OFP5"/>
    <property type="match status" value="1"/>
</dbReference>
<dbReference type="InterPro" id="IPR038933">
    <property type="entry name" value="Ovate"/>
</dbReference>
<evidence type="ECO:0000313" key="10">
    <source>
        <dbReference type="Proteomes" id="UP000585474"/>
    </source>
</evidence>
<evidence type="ECO:0000256" key="3">
    <source>
        <dbReference type="ARBA" id="ARBA00023015"/>
    </source>
</evidence>
<keyword evidence="4 6" id="KW-0804">Transcription</keyword>
<sequence>MNCGRRKPSSLPSHAYSISHVFPMSWLSKFKQKRSNSQHKQGKGKEKAKEDFVSRSTPWAAGWRDGRFYGGDDDDDGGAYWRLSFGDERNGGEKSTCGLKSVRYDSDDELEFRFPGCQNCRPDETEMQGREDVWKFNDMASDIRKARELPRNGGISPEIGEIEEEIPRRKAVKVHKTKWAELERQTDKAEEMMLTVPEEKDIFELEPLTTPQKAMASDLRKHCYFSSAKLGNSSLITIEEDCGFEALNLEETDGLSEEKVGSERQKLKDMKIKELMSKSENQRKSVYISREQLRRTKHSGRVGFCSPRTAAKIKALEQLKRAKRKVKKKAIPVEERMAFDSFAVVKSSLDPQKDFKNSMIEMISAKGIRSSEELEELLVCYLTLNANQYHDLIIKVFRQVWFELNQECFGPESQKQT</sequence>
<accession>A0A7J0G5V0</accession>
<protein>
    <recommendedName>
        <fullName evidence="6">Transcription repressor</fullName>
    </recommendedName>
    <alternativeName>
        <fullName evidence="6">Ovate family protein</fullName>
    </alternativeName>
</protein>
<evidence type="ECO:0000313" key="9">
    <source>
        <dbReference type="EMBL" id="GFZ06161.1"/>
    </source>
</evidence>
<name>A0A7J0G5V0_9ERIC</name>
<evidence type="ECO:0000259" key="8">
    <source>
        <dbReference type="PROSITE" id="PS51754"/>
    </source>
</evidence>
<keyword evidence="2 6" id="KW-0678">Repressor</keyword>
<gene>
    <name evidence="9" type="ORF">Acr_18g0003310</name>
</gene>
<dbReference type="Pfam" id="PF04844">
    <property type="entry name" value="Ovate"/>
    <property type="match status" value="1"/>
</dbReference>
<dbReference type="NCBIfam" id="TIGR01568">
    <property type="entry name" value="A_thal_3678"/>
    <property type="match status" value="1"/>
</dbReference>
<dbReference type="PANTHER" id="PTHR33057">
    <property type="entry name" value="TRANSCRIPTION REPRESSOR OFP7-RELATED"/>
    <property type="match status" value="1"/>
</dbReference>
<keyword evidence="10" id="KW-1185">Reference proteome</keyword>
<dbReference type="OrthoDB" id="1928390at2759"/>
<feature type="compositionally biased region" description="Basic residues" evidence="7">
    <location>
        <begin position="32"/>
        <end position="42"/>
    </location>
</feature>
<dbReference type="PROSITE" id="PS51754">
    <property type="entry name" value="OVATE"/>
    <property type="match status" value="1"/>
</dbReference>
<comment type="function">
    <text evidence="6">Transcriptional repressor that regulates multiple aspects of plant growth and development.</text>
</comment>
<dbReference type="Proteomes" id="UP000585474">
    <property type="component" value="Unassembled WGS sequence"/>
</dbReference>
<feature type="region of interest" description="Disordered" evidence="7">
    <location>
        <begin position="32"/>
        <end position="53"/>
    </location>
</feature>
<feature type="domain" description="OVATE" evidence="8">
    <location>
        <begin position="344"/>
        <end position="403"/>
    </location>
</feature>
<dbReference type="AlphaFoldDB" id="A0A7J0G5V0"/>
<dbReference type="GO" id="GO:0045892">
    <property type="term" value="P:negative regulation of DNA-templated transcription"/>
    <property type="evidence" value="ECO:0007669"/>
    <property type="project" value="UniProtKB-UniRule"/>
</dbReference>
<reference evidence="9 10" key="1">
    <citation type="submission" date="2019-07" db="EMBL/GenBank/DDBJ databases">
        <title>De Novo Assembly of kiwifruit Actinidia rufa.</title>
        <authorList>
            <person name="Sugita-Konishi S."/>
            <person name="Sato K."/>
            <person name="Mori E."/>
            <person name="Abe Y."/>
            <person name="Kisaki G."/>
            <person name="Hamano K."/>
            <person name="Suezawa K."/>
            <person name="Otani M."/>
            <person name="Fukuda T."/>
            <person name="Manabe T."/>
            <person name="Gomi K."/>
            <person name="Tabuchi M."/>
            <person name="Akimitsu K."/>
            <person name="Kataoka I."/>
        </authorList>
    </citation>
    <scope>NUCLEOTIDE SEQUENCE [LARGE SCALE GENOMIC DNA]</scope>
    <source>
        <strain evidence="10">cv. Fuchu</strain>
    </source>
</reference>
<evidence type="ECO:0000256" key="5">
    <source>
        <dbReference type="ARBA" id="ARBA00023242"/>
    </source>
</evidence>
<keyword evidence="3 6" id="KW-0805">Transcription regulation</keyword>